<organism evidence="2">
    <name type="scientific">Caenorhabditis remanei</name>
    <name type="common">Caenorhabditis vulgaris</name>
    <dbReference type="NCBI Taxonomy" id="31234"/>
    <lineage>
        <taxon>Eukaryota</taxon>
        <taxon>Metazoa</taxon>
        <taxon>Ecdysozoa</taxon>
        <taxon>Nematoda</taxon>
        <taxon>Chromadorea</taxon>
        <taxon>Rhabditida</taxon>
        <taxon>Rhabditina</taxon>
        <taxon>Rhabditomorpha</taxon>
        <taxon>Rhabditoidea</taxon>
        <taxon>Rhabditidae</taxon>
        <taxon>Peloderinae</taxon>
        <taxon>Caenorhabditis</taxon>
    </lineage>
</organism>
<keyword evidence="2" id="KW-1185">Reference proteome</keyword>
<dbReference type="OrthoDB" id="5876856at2759"/>
<dbReference type="Proteomes" id="UP000008281">
    <property type="component" value="Unassembled WGS sequence"/>
</dbReference>
<dbReference type="InterPro" id="IPR000884">
    <property type="entry name" value="TSP1_rpt"/>
</dbReference>
<dbReference type="Gene3D" id="2.20.100.10">
    <property type="entry name" value="Thrombospondin type-1 (TSP1) repeat"/>
    <property type="match status" value="1"/>
</dbReference>
<accession>E3MAL9</accession>
<protein>
    <submittedName>
        <fullName evidence="1">Uncharacterized protein</fullName>
    </submittedName>
</protein>
<dbReference type="Pfam" id="PF00090">
    <property type="entry name" value="TSP_1"/>
    <property type="match status" value="1"/>
</dbReference>
<dbReference type="eggNOG" id="ENOG502TIP9">
    <property type="taxonomic scope" value="Eukaryota"/>
</dbReference>
<evidence type="ECO:0000313" key="1">
    <source>
        <dbReference type="EMBL" id="EFO97257.1"/>
    </source>
</evidence>
<dbReference type="FunCoup" id="E3MAL9">
    <property type="interactions" value="2"/>
</dbReference>
<dbReference type="STRING" id="31234.E3MAL9"/>
<evidence type="ECO:0000313" key="2">
    <source>
        <dbReference type="Proteomes" id="UP000008281"/>
    </source>
</evidence>
<dbReference type="SUPFAM" id="SSF82895">
    <property type="entry name" value="TSP-1 type 1 repeat"/>
    <property type="match status" value="1"/>
</dbReference>
<name>E3MAL9_CAERE</name>
<dbReference type="EMBL" id="DS268432">
    <property type="protein sequence ID" value="EFO97257.1"/>
    <property type="molecule type" value="Genomic_DNA"/>
</dbReference>
<proteinExistence type="predicted"/>
<dbReference type="AlphaFoldDB" id="E3MAL9"/>
<sequence>MKSIIFSIVLLYCITTQDVNGVTATRTKRADCSSTYEAWSDWSKCSLNCGFCGRQNRTRTCIPVSGCSEPICTGDSVETQSCGSGDKICFYPNPNCCDLKYKKTLDLPGKRFYCSLREKSRLSVNSTFTTTNTNSDSEITTPAMTTIASDADFVSTTVSTLDSTTIAQITATKGSTLSIDSASGLMSNSITDVPSASASTESARSFTVNTMNTSGSIAYTSTVPSATTSATSAE</sequence>
<dbReference type="HOGENOM" id="CLU_1185988_0_0_1"/>
<dbReference type="SMART" id="SM00209">
    <property type="entry name" value="TSP1"/>
    <property type="match status" value="1"/>
</dbReference>
<gene>
    <name evidence="1" type="ORF">CRE_16713</name>
</gene>
<dbReference type="PROSITE" id="PS50092">
    <property type="entry name" value="TSP1"/>
    <property type="match status" value="1"/>
</dbReference>
<dbReference type="PANTHER" id="PTHR31507">
    <property type="entry name" value="PROTEIN CBG15923"/>
    <property type="match status" value="1"/>
</dbReference>
<dbReference type="PANTHER" id="PTHR31507:SF10">
    <property type="entry name" value="SHKT DOMAIN-CONTAINING PROTEIN"/>
    <property type="match status" value="1"/>
</dbReference>
<reference evidence="1" key="1">
    <citation type="submission" date="2007-07" db="EMBL/GenBank/DDBJ databases">
        <title>PCAP assembly of the Caenorhabditis remanei genome.</title>
        <authorList>
            <consortium name="The Caenorhabditis remanei Sequencing Consortium"/>
            <person name="Wilson R.K."/>
        </authorList>
    </citation>
    <scope>NUCLEOTIDE SEQUENCE [LARGE SCALE GENOMIC DNA]</scope>
    <source>
        <strain evidence="1">PB4641</strain>
    </source>
</reference>
<dbReference type="InterPro" id="IPR036383">
    <property type="entry name" value="TSP1_rpt_sf"/>
</dbReference>